<sequence>MVFFARSHESYECAYCKPATPCRPPLELGHQTQALEGCSVCWVFWCFRS</sequence>
<dbReference type="EMBL" id="GBXM01028736">
    <property type="protein sequence ID" value="JAH79841.1"/>
    <property type="molecule type" value="Transcribed_RNA"/>
</dbReference>
<evidence type="ECO:0000313" key="1">
    <source>
        <dbReference type="EMBL" id="JAH79841.1"/>
    </source>
</evidence>
<accession>A0A0E9VPA0</accession>
<name>A0A0E9VPA0_ANGAN</name>
<dbReference type="AlphaFoldDB" id="A0A0E9VPA0"/>
<organism evidence="1">
    <name type="scientific">Anguilla anguilla</name>
    <name type="common">European freshwater eel</name>
    <name type="synonym">Muraena anguilla</name>
    <dbReference type="NCBI Taxonomy" id="7936"/>
    <lineage>
        <taxon>Eukaryota</taxon>
        <taxon>Metazoa</taxon>
        <taxon>Chordata</taxon>
        <taxon>Craniata</taxon>
        <taxon>Vertebrata</taxon>
        <taxon>Euteleostomi</taxon>
        <taxon>Actinopterygii</taxon>
        <taxon>Neopterygii</taxon>
        <taxon>Teleostei</taxon>
        <taxon>Anguilliformes</taxon>
        <taxon>Anguillidae</taxon>
        <taxon>Anguilla</taxon>
    </lineage>
</organism>
<reference evidence="1" key="2">
    <citation type="journal article" date="2015" name="Fish Shellfish Immunol.">
        <title>Early steps in the European eel (Anguilla anguilla)-Vibrio vulnificus interaction in the gills: Role of the RtxA13 toxin.</title>
        <authorList>
            <person name="Callol A."/>
            <person name="Pajuelo D."/>
            <person name="Ebbesson L."/>
            <person name="Teles M."/>
            <person name="MacKenzie S."/>
            <person name="Amaro C."/>
        </authorList>
    </citation>
    <scope>NUCLEOTIDE SEQUENCE</scope>
</reference>
<protein>
    <submittedName>
        <fullName evidence="1">Uncharacterized protein</fullName>
    </submittedName>
</protein>
<proteinExistence type="predicted"/>
<reference evidence="1" key="1">
    <citation type="submission" date="2014-11" db="EMBL/GenBank/DDBJ databases">
        <authorList>
            <person name="Amaro Gonzalez C."/>
        </authorList>
    </citation>
    <scope>NUCLEOTIDE SEQUENCE</scope>
</reference>